<name>A0A0A9ACF5_ARUDO</name>
<keyword evidence="1" id="KW-0732">Signal</keyword>
<accession>A0A0A9ACF5</accession>
<organism evidence="2">
    <name type="scientific">Arundo donax</name>
    <name type="common">Giant reed</name>
    <name type="synonym">Donax arundinaceus</name>
    <dbReference type="NCBI Taxonomy" id="35708"/>
    <lineage>
        <taxon>Eukaryota</taxon>
        <taxon>Viridiplantae</taxon>
        <taxon>Streptophyta</taxon>
        <taxon>Embryophyta</taxon>
        <taxon>Tracheophyta</taxon>
        <taxon>Spermatophyta</taxon>
        <taxon>Magnoliopsida</taxon>
        <taxon>Liliopsida</taxon>
        <taxon>Poales</taxon>
        <taxon>Poaceae</taxon>
        <taxon>PACMAD clade</taxon>
        <taxon>Arundinoideae</taxon>
        <taxon>Arundineae</taxon>
        <taxon>Arundo</taxon>
    </lineage>
</organism>
<feature type="chain" id="PRO_5012678096" evidence="1">
    <location>
        <begin position="16"/>
        <end position="41"/>
    </location>
</feature>
<dbReference type="AlphaFoldDB" id="A0A0A9ACF5"/>
<reference evidence="2" key="2">
    <citation type="journal article" date="2015" name="Data Brief">
        <title>Shoot transcriptome of the giant reed, Arundo donax.</title>
        <authorList>
            <person name="Barrero R.A."/>
            <person name="Guerrero F.D."/>
            <person name="Moolhuijzen P."/>
            <person name="Goolsby J.A."/>
            <person name="Tidwell J."/>
            <person name="Bellgard S.E."/>
            <person name="Bellgard M.I."/>
        </authorList>
    </citation>
    <scope>NUCLEOTIDE SEQUENCE</scope>
    <source>
        <tissue evidence="2">Shoot tissue taken approximately 20 cm above the soil surface</tissue>
    </source>
</reference>
<protein>
    <submittedName>
        <fullName evidence="2">Uncharacterized protein</fullName>
    </submittedName>
</protein>
<evidence type="ECO:0000313" key="2">
    <source>
        <dbReference type="EMBL" id="JAD49344.1"/>
    </source>
</evidence>
<dbReference type="EMBL" id="GBRH01248551">
    <property type="protein sequence ID" value="JAD49344.1"/>
    <property type="molecule type" value="Transcribed_RNA"/>
</dbReference>
<reference evidence="2" key="1">
    <citation type="submission" date="2014-09" db="EMBL/GenBank/DDBJ databases">
        <authorList>
            <person name="Magalhaes I.L.F."/>
            <person name="Oliveira U."/>
            <person name="Santos F.R."/>
            <person name="Vidigal T.H.D.A."/>
            <person name="Brescovit A.D."/>
            <person name="Santos A.J."/>
        </authorList>
    </citation>
    <scope>NUCLEOTIDE SEQUENCE</scope>
    <source>
        <tissue evidence="2">Shoot tissue taken approximately 20 cm above the soil surface</tissue>
    </source>
</reference>
<proteinExistence type="predicted"/>
<evidence type="ECO:0000256" key="1">
    <source>
        <dbReference type="SAM" id="SignalP"/>
    </source>
</evidence>
<sequence>MKLKCLSLSLVCVTATCPSNNVTKSRGKIDALVKSSNFLIN</sequence>
<feature type="signal peptide" evidence="1">
    <location>
        <begin position="1"/>
        <end position="15"/>
    </location>
</feature>